<keyword evidence="1" id="KW-1133">Transmembrane helix</keyword>
<protein>
    <recommendedName>
        <fullName evidence="2">DUF4094 domain-containing protein</fullName>
    </recommendedName>
</protein>
<keyword evidence="1" id="KW-0812">Transmembrane</keyword>
<dbReference type="EMBL" id="JACGWL010000001">
    <property type="protein sequence ID" value="KAK4410297.1"/>
    <property type="molecule type" value="Genomic_DNA"/>
</dbReference>
<proteinExistence type="predicted"/>
<name>A0AAE2C5X2_9LAMI</name>
<comment type="caution">
    <text evidence="3">The sequence shown here is derived from an EMBL/GenBank/DDBJ whole genome shotgun (WGS) entry which is preliminary data.</text>
</comment>
<evidence type="ECO:0000256" key="1">
    <source>
        <dbReference type="SAM" id="Phobius"/>
    </source>
</evidence>
<dbReference type="Pfam" id="PF13334">
    <property type="entry name" value="DUF4094"/>
    <property type="match status" value="1"/>
</dbReference>
<feature type="transmembrane region" description="Helical" evidence="1">
    <location>
        <begin position="12"/>
        <end position="29"/>
    </location>
</feature>
<dbReference type="Proteomes" id="UP001289374">
    <property type="component" value="Unassembled WGS sequence"/>
</dbReference>
<evidence type="ECO:0000259" key="2">
    <source>
        <dbReference type="Pfam" id="PF13334"/>
    </source>
</evidence>
<evidence type="ECO:0000313" key="4">
    <source>
        <dbReference type="Proteomes" id="UP001289374"/>
    </source>
</evidence>
<reference evidence="3" key="2">
    <citation type="journal article" date="2024" name="Plant">
        <title>Genomic evolution and insights into agronomic trait innovations of Sesamum species.</title>
        <authorList>
            <person name="Miao H."/>
            <person name="Wang L."/>
            <person name="Qu L."/>
            <person name="Liu H."/>
            <person name="Sun Y."/>
            <person name="Le M."/>
            <person name="Wang Q."/>
            <person name="Wei S."/>
            <person name="Zheng Y."/>
            <person name="Lin W."/>
            <person name="Duan Y."/>
            <person name="Cao H."/>
            <person name="Xiong S."/>
            <person name="Wang X."/>
            <person name="Wei L."/>
            <person name="Li C."/>
            <person name="Ma Q."/>
            <person name="Ju M."/>
            <person name="Zhao R."/>
            <person name="Li G."/>
            <person name="Mu C."/>
            <person name="Tian Q."/>
            <person name="Mei H."/>
            <person name="Zhang T."/>
            <person name="Gao T."/>
            <person name="Zhang H."/>
        </authorList>
    </citation>
    <scope>NUCLEOTIDE SEQUENCE</scope>
    <source>
        <strain evidence="3">K16</strain>
    </source>
</reference>
<reference evidence="3" key="1">
    <citation type="submission" date="2020-06" db="EMBL/GenBank/DDBJ databases">
        <authorList>
            <person name="Li T."/>
            <person name="Hu X."/>
            <person name="Zhang T."/>
            <person name="Song X."/>
            <person name="Zhang H."/>
            <person name="Dai N."/>
            <person name="Sheng W."/>
            <person name="Hou X."/>
            <person name="Wei L."/>
        </authorList>
    </citation>
    <scope>NUCLEOTIDE SEQUENCE</scope>
    <source>
        <strain evidence="3">K16</strain>
        <tissue evidence="3">Leaf</tissue>
    </source>
</reference>
<keyword evidence="4" id="KW-1185">Reference proteome</keyword>
<feature type="domain" description="DUF4094" evidence="2">
    <location>
        <begin position="10"/>
        <end position="82"/>
    </location>
</feature>
<accession>A0AAE2C5X2</accession>
<feature type="non-terminal residue" evidence="3">
    <location>
        <position position="1"/>
    </location>
</feature>
<dbReference type="AlphaFoldDB" id="A0AAE2C5X2"/>
<organism evidence="3 4">
    <name type="scientific">Sesamum angolense</name>
    <dbReference type="NCBI Taxonomy" id="2727404"/>
    <lineage>
        <taxon>Eukaryota</taxon>
        <taxon>Viridiplantae</taxon>
        <taxon>Streptophyta</taxon>
        <taxon>Embryophyta</taxon>
        <taxon>Tracheophyta</taxon>
        <taxon>Spermatophyta</taxon>
        <taxon>Magnoliopsida</taxon>
        <taxon>eudicotyledons</taxon>
        <taxon>Gunneridae</taxon>
        <taxon>Pentapetalae</taxon>
        <taxon>asterids</taxon>
        <taxon>lamiids</taxon>
        <taxon>Lamiales</taxon>
        <taxon>Pedaliaceae</taxon>
        <taxon>Sesamum</taxon>
    </lineage>
</organism>
<evidence type="ECO:0000313" key="3">
    <source>
        <dbReference type="EMBL" id="KAK4410297.1"/>
    </source>
</evidence>
<dbReference type="InterPro" id="IPR025298">
    <property type="entry name" value="DUF4094"/>
</dbReference>
<keyword evidence="1" id="KW-0472">Membrane</keyword>
<sequence length="82" mass="9494">MKNKSRGKVSLKWIVILCVSSFVLGMLFSKRMLASHRARDQILYRGRHLGDFESNSDDCVTNKKLIHDEEVMKKFTKAHEAI</sequence>
<gene>
    <name evidence="3" type="ORF">Sango_0102700</name>
</gene>